<reference evidence="3" key="1">
    <citation type="submission" date="2023-02" db="EMBL/GenBank/DDBJ databases">
        <title>Nocardiopsis ansamitocini NBRC 112285.</title>
        <authorList>
            <person name="Ichikawa N."/>
            <person name="Sato H."/>
            <person name="Tonouchi N."/>
        </authorList>
    </citation>
    <scope>NUCLEOTIDE SEQUENCE</scope>
    <source>
        <strain evidence="3">NBRC 112285</strain>
    </source>
</reference>
<organism evidence="3 4">
    <name type="scientific">Nocardiopsis ansamitocini</name>
    <dbReference type="NCBI Taxonomy" id="1670832"/>
    <lineage>
        <taxon>Bacteria</taxon>
        <taxon>Bacillati</taxon>
        <taxon>Actinomycetota</taxon>
        <taxon>Actinomycetes</taxon>
        <taxon>Streptosporangiales</taxon>
        <taxon>Nocardiopsidaceae</taxon>
        <taxon>Nocardiopsis</taxon>
    </lineage>
</organism>
<dbReference type="Gene3D" id="3.40.50.1820">
    <property type="entry name" value="alpha/beta hydrolase"/>
    <property type="match status" value="1"/>
</dbReference>
<name>A0A9W6PB25_9ACTN</name>
<dbReference type="InterPro" id="IPR050955">
    <property type="entry name" value="Plant_Biomass_Hydrol_Est"/>
</dbReference>
<gene>
    <name evidence="3" type="ORF">Nans01_46290</name>
</gene>
<dbReference type="PANTHER" id="PTHR43037">
    <property type="entry name" value="UNNAMED PRODUCT-RELATED"/>
    <property type="match status" value="1"/>
</dbReference>
<keyword evidence="1" id="KW-0732">Signal</keyword>
<evidence type="ECO:0008006" key="5">
    <source>
        <dbReference type="Google" id="ProtNLM"/>
    </source>
</evidence>
<dbReference type="Proteomes" id="UP001165092">
    <property type="component" value="Unassembled WGS sequence"/>
</dbReference>
<evidence type="ECO:0000313" key="3">
    <source>
        <dbReference type="EMBL" id="GLU50278.1"/>
    </source>
</evidence>
<dbReference type="RefSeq" id="WP_285761811.1">
    <property type="nucleotide sequence ID" value="NZ_BSQG01000013.1"/>
</dbReference>
<comment type="caution">
    <text evidence="3">The sequence shown here is derived from an EMBL/GenBank/DDBJ whole genome shotgun (WGS) entry which is preliminary data.</text>
</comment>
<sequence length="332" mass="35435">MAVGAVGAVAGAALLLAAGFQFGLPWSFGERDHIGVFSSDQGNQFYEVHLPPQYSEGGPGLPVMMAIHGCAMTGFGWNSMEQTTQFNALADEEGFIVVYPTQSVFKDKLNCWKSGDSREQHRDRGEPSLLAGVAREVVERYGADPDRVHVSGASSGAGTAVILAATYPDVFATATSVAGGEYALDQVNVDDPDQTPPSYTARQAWAQMGDRARQVPLLVVQGDADEVVPPVVATRLVQQWLAVNDLVDDGLLNDSVGATPDEVVHHTPDGLRNYTHSTYTAEGSDTSLVESYVVEGMGHSWSGPHSTGLFTDREGPDLARIVWDFATAHPMG</sequence>
<proteinExistence type="predicted"/>
<keyword evidence="2" id="KW-0378">Hydrolase</keyword>
<dbReference type="EMBL" id="BSQG01000013">
    <property type="protein sequence ID" value="GLU50278.1"/>
    <property type="molecule type" value="Genomic_DNA"/>
</dbReference>
<dbReference type="AlphaFoldDB" id="A0A9W6PB25"/>
<dbReference type="GO" id="GO:0016787">
    <property type="term" value="F:hydrolase activity"/>
    <property type="evidence" value="ECO:0007669"/>
    <property type="project" value="UniProtKB-KW"/>
</dbReference>
<dbReference type="NCBIfam" id="TIGR01840">
    <property type="entry name" value="esterase_phb"/>
    <property type="match status" value="1"/>
</dbReference>
<dbReference type="InterPro" id="IPR029058">
    <property type="entry name" value="AB_hydrolase_fold"/>
</dbReference>
<accession>A0A9W6PB25</accession>
<keyword evidence="4" id="KW-1185">Reference proteome</keyword>
<protein>
    <recommendedName>
        <fullName evidence="5">Esterase</fullName>
    </recommendedName>
</protein>
<evidence type="ECO:0000256" key="1">
    <source>
        <dbReference type="ARBA" id="ARBA00022729"/>
    </source>
</evidence>
<dbReference type="GO" id="GO:0005576">
    <property type="term" value="C:extracellular region"/>
    <property type="evidence" value="ECO:0007669"/>
    <property type="project" value="InterPro"/>
</dbReference>
<dbReference type="PANTHER" id="PTHR43037:SF1">
    <property type="entry name" value="BLL1128 PROTEIN"/>
    <property type="match status" value="1"/>
</dbReference>
<evidence type="ECO:0000313" key="4">
    <source>
        <dbReference type="Proteomes" id="UP001165092"/>
    </source>
</evidence>
<dbReference type="SUPFAM" id="SSF53474">
    <property type="entry name" value="alpha/beta-Hydrolases"/>
    <property type="match status" value="1"/>
</dbReference>
<evidence type="ECO:0000256" key="2">
    <source>
        <dbReference type="ARBA" id="ARBA00022801"/>
    </source>
</evidence>
<dbReference type="Pfam" id="PF10503">
    <property type="entry name" value="Esterase_PHB"/>
    <property type="match status" value="1"/>
</dbReference>
<dbReference type="InterPro" id="IPR010126">
    <property type="entry name" value="Esterase_phb"/>
</dbReference>